<dbReference type="Proteomes" id="UP000016923">
    <property type="component" value="Unassembled WGS sequence"/>
</dbReference>
<gene>
    <name evidence="1" type="ORF">F503_05616</name>
</gene>
<keyword evidence="2" id="KW-1185">Reference proteome</keyword>
<evidence type="ECO:0000313" key="1">
    <source>
        <dbReference type="EMBL" id="EPE10521.1"/>
    </source>
</evidence>
<dbReference type="HOGENOM" id="CLU_2027400_0_0_1"/>
<accession>S3CEJ6</accession>
<name>S3CEJ6_OPHP1</name>
<dbReference type="PANTHER" id="PTHR43784:SF2">
    <property type="entry name" value="GDSL-LIKE LIPASE_ACYLHYDROLASE, PUTATIVE (AFU_ORTHOLOGUE AFUA_2G00820)-RELATED"/>
    <property type="match status" value="1"/>
</dbReference>
<dbReference type="VEuPathDB" id="FungiDB:F503_05616"/>
<reference evidence="1 2" key="1">
    <citation type="journal article" date="2013" name="BMC Genomics">
        <title>The genome and transcriptome of the pine saprophyte Ophiostoma piceae, and a comparison with the bark beetle-associated pine pathogen Grosmannia clavigera.</title>
        <authorList>
            <person name="Haridas S."/>
            <person name="Wang Y."/>
            <person name="Lim L."/>
            <person name="Massoumi Alamouti S."/>
            <person name="Jackman S."/>
            <person name="Docking R."/>
            <person name="Robertson G."/>
            <person name="Birol I."/>
            <person name="Bohlmann J."/>
            <person name="Breuil C."/>
        </authorList>
    </citation>
    <scope>NUCLEOTIDE SEQUENCE [LARGE SCALE GENOMIC DNA]</scope>
    <source>
        <strain evidence="1 2">UAMH 11346</strain>
    </source>
</reference>
<dbReference type="eggNOG" id="ENOG502R8V5">
    <property type="taxonomic scope" value="Eukaryota"/>
</dbReference>
<protein>
    <submittedName>
        <fullName evidence="1">Lipolytic protein g-d-s-l family</fullName>
    </submittedName>
</protein>
<dbReference type="OrthoDB" id="10071171at2759"/>
<proteinExistence type="predicted"/>
<organism evidence="1 2">
    <name type="scientific">Ophiostoma piceae (strain UAMH 11346)</name>
    <name type="common">Sap stain fungus</name>
    <dbReference type="NCBI Taxonomy" id="1262450"/>
    <lineage>
        <taxon>Eukaryota</taxon>
        <taxon>Fungi</taxon>
        <taxon>Dikarya</taxon>
        <taxon>Ascomycota</taxon>
        <taxon>Pezizomycotina</taxon>
        <taxon>Sordariomycetes</taxon>
        <taxon>Sordariomycetidae</taxon>
        <taxon>Ophiostomatales</taxon>
        <taxon>Ophiostomataceae</taxon>
        <taxon>Ophiostoma</taxon>
    </lineage>
</organism>
<dbReference type="EMBL" id="KE148146">
    <property type="protein sequence ID" value="EPE10521.1"/>
    <property type="molecule type" value="Genomic_DNA"/>
</dbReference>
<dbReference type="PANTHER" id="PTHR43784">
    <property type="entry name" value="GDSL-LIKE LIPASE/ACYLHYDROLASE, PUTATIVE (AFU_ORTHOLOGUE AFUA_2G00820)-RELATED"/>
    <property type="match status" value="1"/>
</dbReference>
<dbReference type="InterPro" id="IPR053140">
    <property type="entry name" value="GDSL_Rv0518-like"/>
</dbReference>
<sequence length="122" mass="13151">MTQLAELSNMPPAPFSSASGFKNATLRQMVHVAIGAELIRMQSTNILGGKAGSNAIDTATEAPPTFDGGQSSVTIPGGQVAYSDLIDYGHQCRLLVLMLTVLRPWLDNFPLRIFKHPQNAKQ</sequence>
<dbReference type="STRING" id="1262450.S3CEJ6"/>
<evidence type="ECO:0000313" key="2">
    <source>
        <dbReference type="Proteomes" id="UP000016923"/>
    </source>
</evidence>
<dbReference type="AlphaFoldDB" id="S3CEJ6"/>